<proteinExistence type="predicted"/>
<dbReference type="EMBL" id="JANAWD010000838">
    <property type="protein sequence ID" value="KAJ3475549.1"/>
    <property type="molecule type" value="Genomic_DNA"/>
</dbReference>
<keyword evidence="2" id="KW-1185">Reference proteome</keyword>
<comment type="caution">
    <text evidence="1">The sequence shown here is derived from an EMBL/GenBank/DDBJ whole genome shotgun (WGS) entry which is preliminary data.</text>
</comment>
<sequence length="240" mass="26890">MNLVLTHGGLKDRVEIAERLSVIESELREASSNVHYFEKRVVYATDKILAANEATLLRLQTIGEGSGAAAPSDSVEVLGAFNDSMNQLRLELDILIVQGTNCAQQLRDLESNLHALHRTISRGSYEAHTDYATLSSNLWTRLGFNSQELRVLETKLQTLAQLLNYRNQALSYVSKSLIIVRDRKIDMEMLQEKVSQPLPMGQHLSVEQQTKTVVAGIQELKRSKALFRQRDGVETLSIAD</sequence>
<accession>A0AAD5UW26</accession>
<gene>
    <name evidence="1" type="ORF">NLI96_g11769</name>
</gene>
<dbReference type="AlphaFoldDB" id="A0AAD5UW26"/>
<organism evidence="1 2">
    <name type="scientific">Meripilus lineatus</name>
    <dbReference type="NCBI Taxonomy" id="2056292"/>
    <lineage>
        <taxon>Eukaryota</taxon>
        <taxon>Fungi</taxon>
        <taxon>Dikarya</taxon>
        <taxon>Basidiomycota</taxon>
        <taxon>Agaricomycotina</taxon>
        <taxon>Agaricomycetes</taxon>
        <taxon>Polyporales</taxon>
        <taxon>Meripilaceae</taxon>
        <taxon>Meripilus</taxon>
    </lineage>
</organism>
<dbReference type="Proteomes" id="UP001212997">
    <property type="component" value="Unassembled WGS sequence"/>
</dbReference>
<reference evidence="1" key="1">
    <citation type="submission" date="2022-07" db="EMBL/GenBank/DDBJ databases">
        <title>Genome Sequence of Physisporinus lineatus.</title>
        <authorList>
            <person name="Buettner E."/>
        </authorList>
    </citation>
    <scope>NUCLEOTIDE SEQUENCE</scope>
    <source>
        <strain evidence="1">VT162</strain>
    </source>
</reference>
<evidence type="ECO:0000313" key="1">
    <source>
        <dbReference type="EMBL" id="KAJ3475549.1"/>
    </source>
</evidence>
<protein>
    <submittedName>
        <fullName evidence="1">Uncharacterized protein</fullName>
    </submittedName>
</protein>
<evidence type="ECO:0000313" key="2">
    <source>
        <dbReference type="Proteomes" id="UP001212997"/>
    </source>
</evidence>
<name>A0AAD5UW26_9APHY</name>